<reference evidence="1 2" key="1">
    <citation type="submission" date="2020-02" db="EMBL/GenBank/DDBJ databases">
        <authorList>
            <person name="Ma Q."/>
            <person name="Huang Y."/>
            <person name="Song X."/>
            <person name="Pei D."/>
        </authorList>
    </citation>
    <scope>NUCLEOTIDE SEQUENCE [LARGE SCALE GENOMIC DNA]</scope>
    <source>
        <strain evidence="1">Sxm20200214</strain>
        <tissue evidence="1">Leaf</tissue>
    </source>
</reference>
<keyword evidence="2" id="KW-1185">Reference proteome</keyword>
<evidence type="ECO:0000313" key="1">
    <source>
        <dbReference type="EMBL" id="KAG2258191.1"/>
    </source>
</evidence>
<name>A0A8X7PU45_BRACI</name>
<protein>
    <submittedName>
        <fullName evidence="1">Uncharacterized protein</fullName>
    </submittedName>
</protein>
<accession>A0A8X7PU45</accession>
<proteinExistence type="predicted"/>
<organism evidence="1 2">
    <name type="scientific">Brassica carinata</name>
    <name type="common">Ethiopian mustard</name>
    <name type="synonym">Abyssinian cabbage</name>
    <dbReference type="NCBI Taxonomy" id="52824"/>
    <lineage>
        <taxon>Eukaryota</taxon>
        <taxon>Viridiplantae</taxon>
        <taxon>Streptophyta</taxon>
        <taxon>Embryophyta</taxon>
        <taxon>Tracheophyta</taxon>
        <taxon>Spermatophyta</taxon>
        <taxon>Magnoliopsida</taxon>
        <taxon>eudicotyledons</taxon>
        <taxon>Gunneridae</taxon>
        <taxon>Pentapetalae</taxon>
        <taxon>rosids</taxon>
        <taxon>malvids</taxon>
        <taxon>Brassicales</taxon>
        <taxon>Brassicaceae</taxon>
        <taxon>Brassiceae</taxon>
        <taxon>Brassica</taxon>
    </lineage>
</organism>
<evidence type="ECO:0000313" key="2">
    <source>
        <dbReference type="Proteomes" id="UP000886595"/>
    </source>
</evidence>
<dbReference type="EMBL" id="JAAMPC010000015">
    <property type="protein sequence ID" value="KAG2258191.1"/>
    <property type="molecule type" value="Genomic_DNA"/>
</dbReference>
<sequence>MRVYRSSRKGVTYPSPRSRYATRLIGSLLYGQPQPISHAMGVVPPVPRCEAFATGIWKLYIPTARLQHGSGAGRNLAGYRVTKSKSNACGFGAVITGSLDMWV</sequence>
<gene>
    <name evidence="1" type="ORF">Bca52824_077485</name>
</gene>
<dbReference type="AlphaFoldDB" id="A0A8X7PU45"/>
<comment type="caution">
    <text evidence="1">The sequence shown here is derived from an EMBL/GenBank/DDBJ whole genome shotgun (WGS) entry which is preliminary data.</text>
</comment>
<dbReference type="Proteomes" id="UP000886595">
    <property type="component" value="Unassembled WGS sequence"/>
</dbReference>